<protein>
    <submittedName>
        <fullName evidence="5">Spore germination protein</fullName>
    </submittedName>
</protein>
<reference evidence="6" key="1">
    <citation type="journal article" date="2019" name="Int. J. Syst. Evol. Microbiol.">
        <title>The Global Catalogue of Microorganisms (GCM) 10K type strain sequencing project: providing services to taxonomists for standard genome sequencing and annotation.</title>
        <authorList>
            <consortium name="The Broad Institute Genomics Platform"/>
            <consortium name="The Broad Institute Genome Sequencing Center for Infectious Disease"/>
            <person name="Wu L."/>
            <person name="Ma J."/>
        </authorList>
    </citation>
    <scope>NUCLEOTIDE SEQUENCE [LARGE SCALE GENOMIC DNA]</scope>
    <source>
        <strain evidence="6">KCTC 33676</strain>
    </source>
</reference>
<evidence type="ECO:0000256" key="1">
    <source>
        <dbReference type="ARBA" id="ARBA00005278"/>
    </source>
</evidence>
<evidence type="ECO:0000256" key="3">
    <source>
        <dbReference type="SAM" id="MobiDB-lite"/>
    </source>
</evidence>
<comment type="caution">
    <text evidence="5">The sequence shown here is derived from an EMBL/GenBank/DDBJ whole genome shotgun (WGS) entry which is preliminary data.</text>
</comment>
<gene>
    <name evidence="5" type="ORF">ACFSUC_17580</name>
</gene>
<feature type="region of interest" description="Disordered" evidence="3">
    <location>
        <begin position="1"/>
        <end position="21"/>
    </location>
</feature>
<dbReference type="PANTHER" id="PTHR22550:SF5">
    <property type="entry name" value="LEUCINE ZIPPER PROTEIN 4"/>
    <property type="match status" value="1"/>
</dbReference>
<feature type="transmembrane region" description="Helical" evidence="4">
    <location>
        <begin position="315"/>
        <end position="337"/>
    </location>
</feature>
<comment type="similarity">
    <text evidence="1">Belongs to the GerABKA family.</text>
</comment>
<dbReference type="Proteomes" id="UP001597497">
    <property type="component" value="Unassembled WGS sequence"/>
</dbReference>
<evidence type="ECO:0000313" key="5">
    <source>
        <dbReference type="EMBL" id="MFD2673385.1"/>
    </source>
</evidence>
<keyword evidence="4" id="KW-1133">Transmembrane helix</keyword>
<accession>A0ABW5RF51</accession>
<dbReference type="InterPro" id="IPR004995">
    <property type="entry name" value="Spore_Ger"/>
</dbReference>
<keyword evidence="4" id="KW-0812">Transmembrane</keyword>
<feature type="transmembrane region" description="Helical" evidence="4">
    <location>
        <begin position="411"/>
        <end position="433"/>
    </location>
</feature>
<feature type="transmembrane region" description="Helical" evidence="4">
    <location>
        <begin position="440"/>
        <end position="463"/>
    </location>
</feature>
<sequence>MKWRISTPAIKPKDSQPSPLPHSLRLKKNLNENLAQIRQHIGDSADIIMKDFRIGTAGELGAALLYTEGLADAAAVRDVLQALMVQLRETDLQTDSLAYPHPLKLIKDHALPSGSVNESVDFDTMITAILSGDSVFLLDGFDHSFIINTKGWERRAVSDSTSQTVVRGPREGFTETLRTNTALIRRRIKHPDLQLENQQIGKYTKTDISLVYIKGIVQDQVVEEVKQRLNRIETDSILESGYVEEWIEDAKFSPFPTVYNTDRPDVVAANLLEGRVAILVDGTPFALLVPVLFTQFFQSAEDYYQRADISSLLRLLRYLAFFISLLGPSFYIAVTTFHQELIPIELLIGLSAQREGVPFPAFVEALFMELTFEILREAGLRMPRAIGQTVSIVGALVLGEAAIQAGLASPAMVIVVSITALSTFVLPSISIAVPNRILRFVFMSLAASFGLFGIAVGLVAMILHLCSLKSFGVPYLSNVGPLLLSEQQDVIFRMPNWFTRQRPAVINQNNRTRKKTKGWSLFAKSTPPKS</sequence>
<dbReference type="PIRSF" id="PIRSF005690">
    <property type="entry name" value="GerBA"/>
    <property type="match status" value="1"/>
</dbReference>
<dbReference type="Pfam" id="PF03323">
    <property type="entry name" value="GerA"/>
    <property type="match status" value="1"/>
</dbReference>
<evidence type="ECO:0000256" key="2">
    <source>
        <dbReference type="ARBA" id="ARBA00023136"/>
    </source>
</evidence>
<evidence type="ECO:0000256" key="4">
    <source>
        <dbReference type="SAM" id="Phobius"/>
    </source>
</evidence>
<dbReference type="EMBL" id="JBHUMM010000043">
    <property type="protein sequence ID" value="MFD2673385.1"/>
    <property type="molecule type" value="Genomic_DNA"/>
</dbReference>
<proteinExistence type="inferred from homology"/>
<dbReference type="RefSeq" id="WP_379930952.1">
    <property type="nucleotide sequence ID" value="NZ_JBHUMM010000043.1"/>
</dbReference>
<keyword evidence="2 4" id="KW-0472">Membrane</keyword>
<organism evidence="5 6">
    <name type="scientific">Marinicrinis sediminis</name>
    <dbReference type="NCBI Taxonomy" id="1652465"/>
    <lineage>
        <taxon>Bacteria</taxon>
        <taxon>Bacillati</taxon>
        <taxon>Bacillota</taxon>
        <taxon>Bacilli</taxon>
        <taxon>Bacillales</taxon>
        <taxon>Paenibacillaceae</taxon>
    </lineage>
</organism>
<evidence type="ECO:0000313" key="6">
    <source>
        <dbReference type="Proteomes" id="UP001597497"/>
    </source>
</evidence>
<dbReference type="InterPro" id="IPR050768">
    <property type="entry name" value="UPF0353/GerABKA_families"/>
</dbReference>
<name>A0ABW5RF51_9BACL</name>
<keyword evidence="6" id="KW-1185">Reference proteome</keyword>
<dbReference type="PANTHER" id="PTHR22550">
    <property type="entry name" value="SPORE GERMINATION PROTEIN"/>
    <property type="match status" value="1"/>
</dbReference>